<organism evidence="2 3">
    <name type="scientific">Humitalea rosea</name>
    <dbReference type="NCBI Taxonomy" id="990373"/>
    <lineage>
        <taxon>Bacteria</taxon>
        <taxon>Pseudomonadati</taxon>
        <taxon>Pseudomonadota</taxon>
        <taxon>Alphaproteobacteria</taxon>
        <taxon>Acetobacterales</taxon>
        <taxon>Roseomonadaceae</taxon>
        <taxon>Humitalea</taxon>
    </lineage>
</organism>
<reference evidence="2 3" key="1">
    <citation type="submission" date="2018-06" db="EMBL/GenBank/DDBJ databases">
        <title>Genomic Encyclopedia of Archaeal and Bacterial Type Strains, Phase II (KMG-II): from individual species to whole genera.</title>
        <authorList>
            <person name="Goeker M."/>
        </authorList>
    </citation>
    <scope>NUCLEOTIDE SEQUENCE [LARGE SCALE GENOMIC DNA]</scope>
    <source>
        <strain evidence="2 3">DSM 24525</strain>
    </source>
</reference>
<feature type="transmembrane region" description="Helical" evidence="1">
    <location>
        <begin position="64"/>
        <end position="84"/>
    </location>
</feature>
<gene>
    <name evidence="2" type="ORF">C8P66_102114</name>
</gene>
<accession>A0A2W7IS43</accession>
<evidence type="ECO:0000256" key="1">
    <source>
        <dbReference type="SAM" id="Phobius"/>
    </source>
</evidence>
<feature type="transmembrane region" description="Helical" evidence="1">
    <location>
        <begin position="96"/>
        <end position="113"/>
    </location>
</feature>
<evidence type="ECO:0000313" key="3">
    <source>
        <dbReference type="Proteomes" id="UP000249688"/>
    </source>
</evidence>
<keyword evidence="1" id="KW-0812">Transmembrane</keyword>
<dbReference type="GO" id="GO:0016874">
    <property type="term" value="F:ligase activity"/>
    <property type="evidence" value="ECO:0007669"/>
    <property type="project" value="UniProtKB-KW"/>
</dbReference>
<keyword evidence="1" id="KW-1133">Transmembrane helix</keyword>
<feature type="transmembrane region" description="Helical" evidence="1">
    <location>
        <begin position="390"/>
        <end position="408"/>
    </location>
</feature>
<protein>
    <submittedName>
        <fullName evidence="2">O-antigen ligase</fullName>
    </submittedName>
</protein>
<dbReference type="PANTHER" id="PTHR37422">
    <property type="entry name" value="TEICHURONIC ACID BIOSYNTHESIS PROTEIN TUAE"/>
    <property type="match status" value="1"/>
</dbReference>
<keyword evidence="3" id="KW-1185">Reference proteome</keyword>
<dbReference type="OrthoDB" id="8050531at2"/>
<name>A0A2W7IS43_9PROT</name>
<sequence>MTPPPVPARPSYDPSRPIAVLLLLTPILAVIQFRGLAPAILIGLLATVFLAWRRDGRLPLPRGAASLILLGFFAWALLGAAWAMDAGRAIETSLRLGAFAMLGAAAASAVTGADEAARARLGAHLAWGLGIGAGFALADHLSGNALRGLMRGQWTPSPHLYAGLKPAVSVMAVLLPILAFLPSLPRWLRLVLTIFTVIVVQSLIADAAKIAVLVGLAAGALAWWRPRLVAAGLGIGLAVVFLATPLAIRGLTNAGPDLSHIPPSAAHRVLIWEFVNSRIAERPIFGWGLESGRAMPGGKTPVATPTLDRFGLNTGRSPDWLRTAAEQLPLHPHNGAMEVWLDLGLVGALLASALAWSLSGLALRVLPAAAGLGAMASVAVVGQLSYGIWQAWWIGLQMLVVVALAALLPRGPSARG</sequence>
<feature type="transmembrane region" description="Helical" evidence="1">
    <location>
        <begin position="339"/>
        <end position="358"/>
    </location>
</feature>
<dbReference type="InterPro" id="IPR051533">
    <property type="entry name" value="WaaL-like"/>
</dbReference>
<comment type="caution">
    <text evidence="2">The sequence shown here is derived from an EMBL/GenBank/DDBJ whole genome shotgun (WGS) entry which is preliminary data.</text>
</comment>
<proteinExistence type="predicted"/>
<feature type="transmembrane region" description="Helical" evidence="1">
    <location>
        <begin position="228"/>
        <end position="248"/>
    </location>
</feature>
<feature type="transmembrane region" description="Helical" evidence="1">
    <location>
        <begin position="21"/>
        <end position="52"/>
    </location>
</feature>
<keyword evidence="2" id="KW-0436">Ligase</keyword>
<dbReference type="PANTHER" id="PTHR37422:SF13">
    <property type="entry name" value="LIPOPOLYSACCHARIDE BIOSYNTHESIS PROTEIN PA4999-RELATED"/>
    <property type="match status" value="1"/>
</dbReference>
<dbReference type="AlphaFoldDB" id="A0A2W7IS43"/>
<feature type="transmembrane region" description="Helical" evidence="1">
    <location>
        <begin position="159"/>
        <end position="181"/>
    </location>
</feature>
<feature type="transmembrane region" description="Helical" evidence="1">
    <location>
        <begin position="119"/>
        <end position="138"/>
    </location>
</feature>
<dbReference type="EMBL" id="QKYU01000002">
    <property type="protein sequence ID" value="PZW50426.1"/>
    <property type="molecule type" value="Genomic_DNA"/>
</dbReference>
<feature type="transmembrane region" description="Helical" evidence="1">
    <location>
        <begin position="187"/>
        <end position="216"/>
    </location>
</feature>
<dbReference type="Proteomes" id="UP000249688">
    <property type="component" value="Unassembled WGS sequence"/>
</dbReference>
<dbReference type="RefSeq" id="WP_146422685.1">
    <property type="nucleotide sequence ID" value="NZ_QKYU01000002.1"/>
</dbReference>
<keyword evidence="1" id="KW-0472">Membrane</keyword>
<evidence type="ECO:0000313" key="2">
    <source>
        <dbReference type="EMBL" id="PZW50426.1"/>
    </source>
</evidence>